<dbReference type="PANTHER" id="PTHR43045:SF1">
    <property type="entry name" value="SHIKIMATE TRANSPORTER"/>
    <property type="match status" value="1"/>
</dbReference>
<dbReference type="GO" id="GO:0005886">
    <property type="term" value="C:plasma membrane"/>
    <property type="evidence" value="ECO:0007669"/>
    <property type="project" value="UniProtKB-SubCell"/>
</dbReference>
<dbReference type="AlphaFoldDB" id="A0A1G4WZ35"/>
<name>A0A1G4WZ35_9MYCO</name>
<accession>A0A1G4WZ35</accession>
<keyword evidence="4" id="KW-0812">Transmembrane</keyword>
<keyword evidence="4" id="KW-1133">Transmembrane helix</keyword>
<dbReference type="STRING" id="1502745.SAMN02799620_05622"/>
<dbReference type="PANTHER" id="PTHR43045">
    <property type="entry name" value="SHIKIMATE TRANSPORTER"/>
    <property type="match status" value="1"/>
</dbReference>
<reference evidence="6" key="1">
    <citation type="submission" date="2016-10" db="EMBL/GenBank/DDBJ databases">
        <authorList>
            <person name="Varghese N."/>
            <person name="Submissions S."/>
        </authorList>
    </citation>
    <scope>NUCLEOTIDE SEQUENCE [LARGE SCALE GENOMIC DNA]</scope>
    <source>
        <strain evidence="6">UNC267MFSha1.1M11</strain>
    </source>
</reference>
<dbReference type="SUPFAM" id="SSF103473">
    <property type="entry name" value="MFS general substrate transporter"/>
    <property type="match status" value="1"/>
</dbReference>
<evidence type="ECO:0000256" key="3">
    <source>
        <dbReference type="ARBA" id="ARBA00022475"/>
    </source>
</evidence>
<gene>
    <name evidence="5" type="ORF">SAMN02799620_05622</name>
</gene>
<evidence type="ECO:0000313" key="6">
    <source>
        <dbReference type="Proteomes" id="UP000199707"/>
    </source>
</evidence>
<feature type="transmembrane region" description="Helical" evidence="4">
    <location>
        <begin position="16"/>
        <end position="38"/>
    </location>
</feature>
<organism evidence="5 6">
    <name type="scientific">Mycolicibacterium fluoranthenivorans</name>
    <dbReference type="NCBI Taxonomy" id="258505"/>
    <lineage>
        <taxon>Bacteria</taxon>
        <taxon>Bacillati</taxon>
        <taxon>Actinomycetota</taxon>
        <taxon>Actinomycetes</taxon>
        <taxon>Mycobacteriales</taxon>
        <taxon>Mycobacteriaceae</taxon>
        <taxon>Mycolicibacterium</taxon>
    </lineage>
</organism>
<keyword evidence="4" id="KW-0472">Membrane</keyword>
<evidence type="ECO:0000256" key="1">
    <source>
        <dbReference type="ARBA" id="ARBA00004651"/>
    </source>
</evidence>
<dbReference type="Proteomes" id="UP000199707">
    <property type="component" value="Unassembled WGS sequence"/>
</dbReference>
<comment type="subcellular location">
    <subcellularLocation>
        <location evidence="1">Cell membrane</location>
        <topology evidence="1">Multi-pass membrane protein</topology>
    </subcellularLocation>
</comment>
<evidence type="ECO:0008006" key="7">
    <source>
        <dbReference type="Google" id="ProtNLM"/>
    </source>
</evidence>
<keyword evidence="2" id="KW-0813">Transport</keyword>
<dbReference type="EMBL" id="FMUB01000015">
    <property type="protein sequence ID" value="SCX32549.1"/>
    <property type="molecule type" value="Genomic_DNA"/>
</dbReference>
<feature type="transmembrane region" description="Helical" evidence="4">
    <location>
        <begin position="50"/>
        <end position="71"/>
    </location>
</feature>
<keyword evidence="3" id="KW-1003">Cell membrane</keyword>
<proteinExistence type="predicted"/>
<protein>
    <recommendedName>
        <fullName evidence="7">Major facilitator superfamily (MFS) profile domain-containing protein</fullName>
    </recommendedName>
</protein>
<evidence type="ECO:0000313" key="5">
    <source>
        <dbReference type="EMBL" id="SCX32549.1"/>
    </source>
</evidence>
<dbReference type="InterPro" id="IPR036259">
    <property type="entry name" value="MFS_trans_sf"/>
</dbReference>
<evidence type="ECO:0000256" key="2">
    <source>
        <dbReference type="ARBA" id="ARBA00022448"/>
    </source>
</evidence>
<evidence type="ECO:0000256" key="4">
    <source>
        <dbReference type="SAM" id="Phobius"/>
    </source>
</evidence>
<sequence>MVSKVFFASGGNELDAIIAAFATYAVGFVARPLGGIVFGHFGDKLGRKQLLQFSLVLVGAATFLMSCLPPTPPPDPG</sequence>
<dbReference type="Gene3D" id="1.20.1250.20">
    <property type="entry name" value="MFS general substrate transporter like domains"/>
    <property type="match status" value="1"/>
</dbReference>